<evidence type="ECO:0000256" key="7">
    <source>
        <dbReference type="PIRSR" id="PIRSR001217-1"/>
    </source>
</evidence>
<comment type="subcellular location">
    <subcellularLocation>
        <location evidence="1">Membrane</location>
    </subcellularLocation>
</comment>
<accession>A0A6J4PUG5</accession>
<evidence type="ECO:0000256" key="5">
    <source>
        <dbReference type="ARBA" id="ARBA00022825"/>
    </source>
</evidence>
<evidence type="ECO:0000256" key="4">
    <source>
        <dbReference type="ARBA" id="ARBA00022801"/>
    </source>
</evidence>
<dbReference type="InterPro" id="IPR002142">
    <property type="entry name" value="Peptidase_S49"/>
</dbReference>
<keyword evidence="4" id="KW-0378">Hydrolase</keyword>
<protein>
    <submittedName>
        <fullName evidence="9">Signal peptide peptidase SppA (Protease 4)</fullName>
    </submittedName>
</protein>
<dbReference type="InterPro" id="IPR029045">
    <property type="entry name" value="ClpP/crotonase-like_dom_sf"/>
</dbReference>
<reference evidence="9" key="1">
    <citation type="submission" date="2020-02" db="EMBL/GenBank/DDBJ databases">
        <authorList>
            <person name="Meier V. D."/>
        </authorList>
    </citation>
    <scope>NUCLEOTIDE SEQUENCE</scope>
    <source>
        <strain evidence="9">AVDCRST_MAG78</strain>
    </source>
</reference>
<dbReference type="InterPro" id="IPR004634">
    <property type="entry name" value="Pept_S49_pIV"/>
</dbReference>
<dbReference type="CDD" id="cd07018">
    <property type="entry name" value="S49_SppA_67K_type"/>
    <property type="match status" value="1"/>
</dbReference>
<dbReference type="PANTHER" id="PTHR33209">
    <property type="entry name" value="PROTEASE 4"/>
    <property type="match status" value="1"/>
</dbReference>
<dbReference type="AlphaFoldDB" id="A0A6J4PUG5"/>
<feature type="active site" description="Proton donor/acceptor" evidence="7">
    <location>
        <position position="172"/>
    </location>
</feature>
<dbReference type="InterPro" id="IPR004635">
    <property type="entry name" value="Pept_S49_SppA"/>
</dbReference>
<dbReference type="SUPFAM" id="SSF52096">
    <property type="entry name" value="ClpP/crotonase"/>
    <property type="match status" value="2"/>
</dbReference>
<dbReference type="InterPro" id="IPR047272">
    <property type="entry name" value="S49_SppA_C"/>
</dbReference>
<dbReference type="Pfam" id="PF01343">
    <property type="entry name" value="Peptidase_S49"/>
    <property type="match status" value="2"/>
</dbReference>
<proteinExistence type="inferred from homology"/>
<evidence type="ECO:0000256" key="3">
    <source>
        <dbReference type="ARBA" id="ARBA00022670"/>
    </source>
</evidence>
<dbReference type="CDD" id="cd07023">
    <property type="entry name" value="S49_Sppa_N_C"/>
    <property type="match status" value="1"/>
</dbReference>
<feature type="domain" description="Peptidase S49" evidence="8">
    <location>
        <begin position="357"/>
        <end position="506"/>
    </location>
</feature>
<sequence length="562" mass="61411">MSLLVNIMVNLLRLLRNARRALRRPPDFVWIPVTGTLPEFEPSRRGLLRRRLDPRTLAPSLESIRSRLDRILADGRPRGVILRVENLDAGWAALEELRAELHRFRERGKTVAAYLVDPDTRSYYLASVADEVFVSPLSTLNIVGLRARVNFLKDALGRLGLETEVVAVSPYKSAADPISRSDFSPEAREQTERLLDARFEELIAAISTGRGVPLEEVRDLIDHAPYSATEAVRKKLADGALYEDELAGRLSGGEKPARLAEWAVASKALRIPYRDRRVGKAVGLVRVEGTIVRGSSRKLPLPLPLLGREQAGSDSVVASLRVAEKSRRVAAVLLYVDSPGGDALASDLIWREVERIRAKKPVVVLMGNAAASGGYYVSASANHVVARKNTITGSIGVILTRPVAAGLLNKLEINPVTVERGARSDLLDPRRRPTPDELAVLEDRLDGFYNEFKDRVASGRGLQPYSLEEIAGGRVWTGAEALGKGLVDETGGFRDALEKARDLAGIPEEKPGVLVKVSPPRGARPAPGEPIQEAVVAARDALQELGTARVWALAPYDISDDW</sequence>
<dbReference type="GO" id="GO:0016020">
    <property type="term" value="C:membrane"/>
    <property type="evidence" value="ECO:0007669"/>
    <property type="project" value="UniProtKB-SubCell"/>
</dbReference>
<dbReference type="Gene3D" id="3.90.226.10">
    <property type="entry name" value="2-enoyl-CoA Hydratase, Chain A, domain 1"/>
    <property type="match status" value="4"/>
</dbReference>
<dbReference type="GO" id="GO:0006465">
    <property type="term" value="P:signal peptide processing"/>
    <property type="evidence" value="ECO:0007669"/>
    <property type="project" value="InterPro"/>
</dbReference>
<feature type="active site" description="Nucleophile" evidence="7">
    <location>
        <position position="372"/>
    </location>
</feature>
<keyword evidence="5" id="KW-0720">Serine protease</keyword>
<evidence type="ECO:0000259" key="8">
    <source>
        <dbReference type="Pfam" id="PF01343"/>
    </source>
</evidence>
<evidence type="ECO:0000256" key="2">
    <source>
        <dbReference type="ARBA" id="ARBA00008683"/>
    </source>
</evidence>
<dbReference type="InterPro" id="IPR047217">
    <property type="entry name" value="S49_SppA_67K_type_N"/>
</dbReference>
<keyword evidence="6" id="KW-0472">Membrane</keyword>
<comment type="similarity">
    <text evidence="2">Belongs to the peptidase S49 family.</text>
</comment>
<evidence type="ECO:0000256" key="6">
    <source>
        <dbReference type="ARBA" id="ARBA00023136"/>
    </source>
</evidence>
<evidence type="ECO:0000313" key="9">
    <source>
        <dbReference type="EMBL" id="CAA9419860.1"/>
    </source>
</evidence>
<dbReference type="GO" id="GO:0008236">
    <property type="term" value="F:serine-type peptidase activity"/>
    <property type="evidence" value="ECO:0007669"/>
    <property type="project" value="UniProtKB-KW"/>
</dbReference>
<dbReference type="EMBL" id="CADCVB010000075">
    <property type="protein sequence ID" value="CAA9419860.1"/>
    <property type="molecule type" value="Genomic_DNA"/>
</dbReference>
<dbReference type="PIRSF" id="PIRSF001217">
    <property type="entry name" value="Protease_4_SppA"/>
    <property type="match status" value="1"/>
</dbReference>
<keyword evidence="3 9" id="KW-0645">Protease</keyword>
<gene>
    <name evidence="9" type="ORF">AVDCRST_MAG78-952</name>
</gene>
<organism evidence="9">
    <name type="scientific">uncultured Rubrobacteraceae bacterium</name>
    <dbReference type="NCBI Taxonomy" id="349277"/>
    <lineage>
        <taxon>Bacteria</taxon>
        <taxon>Bacillati</taxon>
        <taxon>Actinomycetota</taxon>
        <taxon>Rubrobacteria</taxon>
        <taxon>Rubrobacterales</taxon>
        <taxon>Rubrobacteraceae</taxon>
        <taxon>environmental samples</taxon>
    </lineage>
</organism>
<name>A0A6J4PUG5_9ACTN</name>
<feature type="domain" description="Peptidase S49" evidence="8">
    <location>
        <begin position="104"/>
        <end position="250"/>
    </location>
</feature>
<evidence type="ECO:0000256" key="1">
    <source>
        <dbReference type="ARBA" id="ARBA00004370"/>
    </source>
</evidence>
<dbReference type="NCBIfam" id="TIGR00706">
    <property type="entry name" value="SppA_dom"/>
    <property type="match status" value="1"/>
</dbReference>
<dbReference type="PANTHER" id="PTHR33209:SF1">
    <property type="entry name" value="PEPTIDASE S49 DOMAIN-CONTAINING PROTEIN"/>
    <property type="match status" value="1"/>
</dbReference>